<dbReference type="EMBL" id="VIKT02000005">
    <property type="protein sequence ID" value="NHF62512.1"/>
    <property type="molecule type" value="Genomic_DNA"/>
</dbReference>
<protein>
    <submittedName>
        <fullName evidence="2">Uncharacterized protein</fullName>
    </submittedName>
</protein>
<feature type="transmembrane region" description="Helical" evidence="1">
    <location>
        <begin position="186"/>
        <end position="206"/>
    </location>
</feature>
<comment type="caution">
    <text evidence="2">The sequence shown here is derived from an EMBL/GenBank/DDBJ whole genome shotgun (WGS) entry which is preliminary data.</text>
</comment>
<feature type="transmembrane region" description="Helical" evidence="1">
    <location>
        <begin position="148"/>
        <end position="174"/>
    </location>
</feature>
<feature type="transmembrane region" description="Helical" evidence="1">
    <location>
        <begin position="99"/>
        <end position="119"/>
    </location>
</feature>
<reference evidence="2 3" key="1">
    <citation type="submission" date="2020-03" db="EMBL/GenBank/DDBJ databases">
        <title>Chryseoglobus sp. isolated from a deep-sea seamount.</title>
        <authorList>
            <person name="Zhang D.-C."/>
        </authorList>
    </citation>
    <scope>NUCLEOTIDE SEQUENCE [LARGE SCALE GENOMIC DNA]</scope>
    <source>
        <strain evidence="2 3">KN1116</strain>
    </source>
</reference>
<feature type="transmembrane region" description="Helical" evidence="1">
    <location>
        <begin position="7"/>
        <end position="27"/>
    </location>
</feature>
<proteinExistence type="predicted"/>
<gene>
    <name evidence="2" type="ORF">FK219_004535</name>
</gene>
<evidence type="ECO:0000313" key="3">
    <source>
        <dbReference type="Proteomes" id="UP000818266"/>
    </source>
</evidence>
<keyword evidence="1" id="KW-1133">Transmembrane helix</keyword>
<accession>A0A9E5JPH4</accession>
<keyword evidence="1" id="KW-0472">Membrane</keyword>
<name>A0A9E5JPH4_9MICO</name>
<keyword evidence="3" id="KW-1185">Reference proteome</keyword>
<feature type="transmembrane region" description="Helical" evidence="1">
    <location>
        <begin position="33"/>
        <end position="53"/>
    </location>
</feature>
<organism evidence="2 3">
    <name type="scientific">Microcella pacifica</name>
    <dbReference type="NCBI Taxonomy" id="2591847"/>
    <lineage>
        <taxon>Bacteria</taxon>
        <taxon>Bacillati</taxon>
        <taxon>Actinomycetota</taxon>
        <taxon>Actinomycetes</taxon>
        <taxon>Micrococcales</taxon>
        <taxon>Microbacteriaceae</taxon>
        <taxon>Microcella</taxon>
    </lineage>
</organism>
<sequence>MRAAALFRWGLTCLLLVPFTLLAWWVLPVGAALGWVALALILLGGALNLAAVARGLRGLSPRELDGAGGAASTPLEPRQRILYPFEPEPLPDPAVRRRIGAGAALALLGLIAFGAWTLAVEQPLAIAQGQLTLEETYAAWGDVSQTGFFVALTIWVLLGLFLAGCLAVLGRLDGPTLERVLAPRRFLALAAIVGSVIVTAAFAPYIGVGISLPDDLPFPAFGTQSLGSIVFGALGFALSATAILLTVPSWRSRTP</sequence>
<dbReference type="RefSeq" id="WP_152583238.1">
    <property type="nucleotide sequence ID" value="NZ_VIKT02000005.1"/>
</dbReference>
<dbReference type="OrthoDB" id="5122990at2"/>
<feature type="transmembrane region" description="Helical" evidence="1">
    <location>
        <begin position="226"/>
        <end position="247"/>
    </location>
</feature>
<dbReference type="Proteomes" id="UP000818266">
    <property type="component" value="Unassembled WGS sequence"/>
</dbReference>
<keyword evidence="1" id="KW-0812">Transmembrane</keyword>
<evidence type="ECO:0000256" key="1">
    <source>
        <dbReference type="SAM" id="Phobius"/>
    </source>
</evidence>
<evidence type="ECO:0000313" key="2">
    <source>
        <dbReference type="EMBL" id="NHF62512.1"/>
    </source>
</evidence>
<dbReference type="AlphaFoldDB" id="A0A9E5JPH4"/>